<dbReference type="InterPro" id="IPR041698">
    <property type="entry name" value="Methyltransf_25"/>
</dbReference>
<dbReference type="PANTHER" id="PTHR43861:SF1">
    <property type="entry name" value="TRANS-ACONITATE 2-METHYLTRANSFERASE"/>
    <property type="match status" value="1"/>
</dbReference>
<evidence type="ECO:0000256" key="2">
    <source>
        <dbReference type="ARBA" id="ARBA00022679"/>
    </source>
</evidence>
<dbReference type="CDD" id="cd02440">
    <property type="entry name" value="AdoMet_MTases"/>
    <property type="match status" value="1"/>
</dbReference>
<feature type="domain" description="Methyltransferase" evidence="3">
    <location>
        <begin position="51"/>
        <end position="144"/>
    </location>
</feature>
<sequence>MLNSTGFDLWADQYDETVKKSEESNQYPFAGYREILNVIYKEAMGKDNAEILDIGFGTAVLTSRLYDHGHTITGIDFSREMMAKAREKMPAAELIQADLQKGLPSVIKQSSYDVIISTYTLHHLTDKKKVALIKELLGLLKSGGKLLIGDISFQTREDLEACRKDNRGRWDEDESYFVRDELMDSLQVMFEYHQISHCGGVYMMLGK</sequence>
<evidence type="ECO:0000313" key="5">
    <source>
        <dbReference type="Proteomes" id="UP000076510"/>
    </source>
</evidence>
<dbReference type="EMBL" id="LQQY01000009">
    <property type="protein sequence ID" value="KZE50775.1"/>
    <property type="molecule type" value="Genomic_DNA"/>
</dbReference>
<proteinExistence type="predicted"/>
<dbReference type="PATRIC" id="fig|189381.10.peg.800"/>
<organism evidence="4 5">
    <name type="scientific">Rossellomorea marisflavi</name>
    <dbReference type="NCBI Taxonomy" id="189381"/>
    <lineage>
        <taxon>Bacteria</taxon>
        <taxon>Bacillati</taxon>
        <taxon>Bacillota</taxon>
        <taxon>Bacilli</taxon>
        <taxon>Bacillales</taxon>
        <taxon>Bacillaceae</taxon>
        <taxon>Rossellomorea</taxon>
    </lineage>
</organism>
<dbReference type="GO" id="GO:0032259">
    <property type="term" value="P:methylation"/>
    <property type="evidence" value="ECO:0007669"/>
    <property type="project" value="UniProtKB-KW"/>
</dbReference>
<dbReference type="Proteomes" id="UP000076510">
    <property type="component" value="Unassembled WGS sequence"/>
</dbReference>
<dbReference type="RefSeq" id="WP_048005236.1">
    <property type="nucleotide sequence ID" value="NZ_JBLGCT010000001.1"/>
</dbReference>
<dbReference type="SUPFAM" id="SSF53335">
    <property type="entry name" value="S-adenosyl-L-methionine-dependent methyltransferases"/>
    <property type="match status" value="1"/>
</dbReference>
<dbReference type="Gene3D" id="3.40.50.150">
    <property type="entry name" value="Vaccinia Virus protein VP39"/>
    <property type="match status" value="1"/>
</dbReference>
<evidence type="ECO:0000256" key="1">
    <source>
        <dbReference type="ARBA" id="ARBA00022603"/>
    </source>
</evidence>
<accession>A0A0J5SC20</accession>
<dbReference type="PANTHER" id="PTHR43861">
    <property type="entry name" value="TRANS-ACONITATE 2-METHYLTRANSFERASE-RELATED"/>
    <property type="match status" value="1"/>
</dbReference>
<dbReference type="InterPro" id="IPR029063">
    <property type="entry name" value="SAM-dependent_MTases_sf"/>
</dbReference>
<evidence type="ECO:0000313" key="4">
    <source>
        <dbReference type="EMBL" id="KZE50775.1"/>
    </source>
</evidence>
<dbReference type="Pfam" id="PF13649">
    <property type="entry name" value="Methyltransf_25"/>
    <property type="match status" value="1"/>
</dbReference>
<dbReference type="AlphaFoldDB" id="A0A0J5SC20"/>
<reference evidence="5" key="1">
    <citation type="submission" date="2016-01" db="EMBL/GenBank/DDBJ databases">
        <title>Whole genome sequencing of Bhargavaea cecembensis T14.</title>
        <authorList>
            <person name="Hong K.W."/>
        </authorList>
    </citation>
    <scope>NUCLEOTIDE SEQUENCE [LARGE SCALE GENOMIC DNA]</scope>
    <source>
        <strain evidence="5">M19</strain>
    </source>
</reference>
<dbReference type="GO" id="GO:0008168">
    <property type="term" value="F:methyltransferase activity"/>
    <property type="evidence" value="ECO:0007669"/>
    <property type="project" value="UniProtKB-KW"/>
</dbReference>
<keyword evidence="1 4" id="KW-0489">Methyltransferase</keyword>
<gene>
    <name evidence="4" type="ORF">AV649_15425</name>
</gene>
<name>A0A0J5SC20_9BACI</name>
<comment type="caution">
    <text evidence="4">The sequence shown here is derived from an EMBL/GenBank/DDBJ whole genome shotgun (WGS) entry which is preliminary data.</text>
</comment>
<keyword evidence="2 4" id="KW-0808">Transferase</keyword>
<evidence type="ECO:0000259" key="3">
    <source>
        <dbReference type="Pfam" id="PF13649"/>
    </source>
</evidence>
<dbReference type="OrthoDB" id="465705at2"/>
<protein>
    <submittedName>
        <fullName evidence="4">SAM-dependent methyltransferase</fullName>
    </submittedName>
</protein>